<organism evidence="2">
    <name type="scientific">viral metagenome</name>
    <dbReference type="NCBI Taxonomy" id="1070528"/>
    <lineage>
        <taxon>unclassified sequences</taxon>
        <taxon>metagenomes</taxon>
        <taxon>organismal metagenomes</taxon>
    </lineage>
</organism>
<keyword evidence="1" id="KW-0812">Transmembrane</keyword>
<reference evidence="2" key="1">
    <citation type="journal article" date="2020" name="Nature">
        <title>Giant virus diversity and host interactions through global metagenomics.</title>
        <authorList>
            <person name="Schulz F."/>
            <person name="Roux S."/>
            <person name="Paez-Espino D."/>
            <person name="Jungbluth S."/>
            <person name="Walsh D.A."/>
            <person name="Denef V.J."/>
            <person name="McMahon K.D."/>
            <person name="Konstantinidis K.T."/>
            <person name="Eloe-Fadrosh E.A."/>
            <person name="Kyrpides N.C."/>
            <person name="Woyke T."/>
        </authorList>
    </citation>
    <scope>NUCLEOTIDE SEQUENCE</scope>
    <source>
        <strain evidence="2">GVMAG-M-3300023179-71</strain>
    </source>
</reference>
<keyword evidence="1" id="KW-0472">Membrane</keyword>
<keyword evidence="1" id="KW-1133">Transmembrane helix</keyword>
<evidence type="ECO:0000256" key="1">
    <source>
        <dbReference type="SAM" id="Phobius"/>
    </source>
</evidence>
<dbReference type="EMBL" id="MN739883">
    <property type="protein sequence ID" value="QHT75862.1"/>
    <property type="molecule type" value="Genomic_DNA"/>
</dbReference>
<name>A0A6C0H5L8_9ZZZZ</name>
<feature type="transmembrane region" description="Helical" evidence="1">
    <location>
        <begin position="6"/>
        <end position="23"/>
    </location>
</feature>
<dbReference type="AlphaFoldDB" id="A0A6C0H5L8"/>
<proteinExistence type="predicted"/>
<protein>
    <submittedName>
        <fullName evidence="2">Uncharacterized protein</fullName>
    </submittedName>
</protein>
<accession>A0A6C0H5L8</accession>
<sequence length="36" mass="4699">MTNYFYHYSLFIIYNYFIEINFFQKNINCFIFHYNL</sequence>
<evidence type="ECO:0000313" key="2">
    <source>
        <dbReference type="EMBL" id="QHT75862.1"/>
    </source>
</evidence>